<protein>
    <recommendedName>
        <fullName evidence="2">Glyco_tranf_GTA_type domain containing protein</fullName>
    </recommendedName>
</protein>
<evidence type="ECO:0000313" key="1">
    <source>
        <dbReference type="EMBL" id="CAB4128977.1"/>
    </source>
</evidence>
<name>A0A6J5L7D4_9CAUD</name>
<reference evidence="1" key="1">
    <citation type="submission" date="2020-04" db="EMBL/GenBank/DDBJ databases">
        <authorList>
            <person name="Chiriac C."/>
            <person name="Salcher M."/>
            <person name="Ghai R."/>
            <person name="Kavagutti S V."/>
        </authorList>
    </citation>
    <scope>NUCLEOTIDE SEQUENCE</scope>
</reference>
<organism evidence="1">
    <name type="scientific">uncultured Caudovirales phage</name>
    <dbReference type="NCBI Taxonomy" id="2100421"/>
    <lineage>
        <taxon>Viruses</taxon>
        <taxon>Duplodnaviria</taxon>
        <taxon>Heunggongvirae</taxon>
        <taxon>Uroviricota</taxon>
        <taxon>Caudoviricetes</taxon>
        <taxon>Peduoviridae</taxon>
        <taxon>Maltschvirus</taxon>
        <taxon>Maltschvirus maltsch</taxon>
    </lineage>
</organism>
<sequence length="247" mass="27662">MELESTVDMDVNLDIVRMTTTMIATPAYGGQCGIRYATTMMNVFSVASHNNVPLLMQTIDNESLISRGRNWLAGAFIKSDADLLLFIDGDMSFDPSVVFHLIQLMIVYPEIDVLGVACPVKAVPPTFAVNVTEEVREEFYVDRPIPSKNVGTGIMMIRRSILEKITKEYPEKAYLASFTGEPLVDFFNPMVDPDTKEYLSEDYSFCRDVLAVGGSVYTVPYFTIEHSGTYVYSGNYSEYAMQQHASK</sequence>
<accession>A0A6J5L7D4</accession>
<dbReference type="EMBL" id="LR796226">
    <property type="protein sequence ID" value="CAB4128977.1"/>
    <property type="molecule type" value="Genomic_DNA"/>
</dbReference>
<dbReference type="Gene3D" id="3.90.550.10">
    <property type="entry name" value="Spore Coat Polysaccharide Biosynthesis Protein SpsA, Chain A"/>
    <property type="match status" value="1"/>
</dbReference>
<gene>
    <name evidence="1" type="ORF">UFOVP111_121</name>
</gene>
<dbReference type="SUPFAM" id="SSF53448">
    <property type="entry name" value="Nucleotide-diphospho-sugar transferases"/>
    <property type="match status" value="1"/>
</dbReference>
<evidence type="ECO:0008006" key="2">
    <source>
        <dbReference type="Google" id="ProtNLM"/>
    </source>
</evidence>
<dbReference type="InterPro" id="IPR029044">
    <property type="entry name" value="Nucleotide-diphossugar_trans"/>
</dbReference>
<proteinExistence type="predicted"/>